<proteinExistence type="predicted"/>
<dbReference type="SUPFAM" id="SSF48726">
    <property type="entry name" value="Immunoglobulin"/>
    <property type="match status" value="1"/>
</dbReference>
<evidence type="ECO:0000313" key="8">
    <source>
        <dbReference type="Ensembl" id="ENSGMOP00000041378.1"/>
    </source>
</evidence>
<feature type="chain" id="PRO_5046764245" description="Ig-like domain-containing protein" evidence="6">
    <location>
        <begin position="28"/>
        <end position="145"/>
    </location>
</feature>
<evidence type="ECO:0000256" key="2">
    <source>
        <dbReference type="ARBA" id="ARBA00023130"/>
    </source>
</evidence>
<feature type="domain" description="Ig-like" evidence="7">
    <location>
        <begin position="7"/>
        <end position="113"/>
    </location>
</feature>
<accession>A0A8C5B577</accession>
<dbReference type="Proteomes" id="UP000694546">
    <property type="component" value="Chromosome 8"/>
</dbReference>
<dbReference type="InterPro" id="IPR003599">
    <property type="entry name" value="Ig_sub"/>
</dbReference>
<dbReference type="InterPro" id="IPR013106">
    <property type="entry name" value="Ig_V-set"/>
</dbReference>
<keyword evidence="3" id="KW-0675">Receptor</keyword>
<dbReference type="AlphaFoldDB" id="A0A8C5B577"/>
<dbReference type="PANTHER" id="PTHR19367">
    <property type="entry name" value="T-CELL RECEPTOR ALPHA CHAIN V REGION"/>
    <property type="match status" value="1"/>
</dbReference>
<dbReference type="InterPro" id="IPR036179">
    <property type="entry name" value="Ig-like_dom_sf"/>
</dbReference>
<evidence type="ECO:0000259" key="7">
    <source>
        <dbReference type="PROSITE" id="PS50835"/>
    </source>
</evidence>
<dbReference type="Pfam" id="PF07686">
    <property type="entry name" value="V-set"/>
    <property type="match status" value="1"/>
</dbReference>
<keyword evidence="5" id="KW-1279">T cell receptor</keyword>
<dbReference type="Ensembl" id="ENSGMOT00000059546.1">
    <property type="protein sequence ID" value="ENSGMOP00000041378.1"/>
    <property type="gene ID" value="ENSGMOG00000032151.1"/>
</dbReference>
<evidence type="ECO:0000313" key="9">
    <source>
        <dbReference type="Proteomes" id="UP000694546"/>
    </source>
</evidence>
<organism evidence="8 9">
    <name type="scientific">Gadus morhua</name>
    <name type="common">Atlantic cod</name>
    <dbReference type="NCBI Taxonomy" id="8049"/>
    <lineage>
        <taxon>Eukaryota</taxon>
        <taxon>Metazoa</taxon>
        <taxon>Chordata</taxon>
        <taxon>Craniata</taxon>
        <taxon>Vertebrata</taxon>
        <taxon>Euteleostomi</taxon>
        <taxon>Actinopterygii</taxon>
        <taxon>Neopterygii</taxon>
        <taxon>Teleostei</taxon>
        <taxon>Neoteleostei</taxon>
        <taxon>Acanthomorphata</taxon>
        <taxon>Zeiogadaria</taxon>
        <taxon>Gadariae</taxon>
        <taxon>Gadiformes</taxon>
        <taxon>Gadoidei</taxon>
        <taxon>Gadidae</taxon>
        <taxon>Gadus</taxon>
    </lineage>
</organism>
<keyword evidence="4" id="KW-0393">Immunoglobulin domain</keyword>
<protein>
    <recommendedName>
        <fullName evidence="7">Ig-like domain-containing protein</fullName>
    </recommendedName>
</protein>
<keyword evidence="9" id="KW-1185">Reference proteome</keyword>
<feature type="signal peptide" evidence="6">
    <location>
        <begin position="1"/>
        <end position="27"/>
    </location>
</feature>
<evidence type="ECO:0000256" key="3">
    <source>
        <dbReference type="ARBA" id="ARBA00023170"/>
    </source>
</evidence>
<keyword evidence="2" id="KW-1064">Adaptive immunity</keyword>
<dbReference type="GO" id="GO:0042101">
    <property type="term" value="C:T cell receptor complex"/>
    <property type="evidence" value="ECO:0007669"/>
    <property type="project" value="UniProtKB-KW"/>
</dbReference>
<dbReference type="Gene3D" id="2.60.40.10">
    <property type="entry name" value="Immunoglobulins"/>
    <property type="match status" value="1"/>
</dbReference>
<dbReference type="InterPro" id="IPR051287">
    <property type="entry name" value="TCR_variable_region"/>
</dbReference>
<sequence>SDWAPVPAMQLFMSLVLFTGFAGEVQALQGDNVTLSSSVTLRCSYETSSESVLLYWYRHRSNQAPQFILYKGARSWSDRQHIPDTRYESTTSRTSTELTITQLTLADTALYYCALWRHSDINSMRTRIYPTLRVRNYNNRKCLTH</sequence>
<dbReference type="SMART" id="SM00406">
    <property type="entry name" value="IGv"/>
    <property type="match status" value="1"/>
</dbReference>
<dbReference type="SMART" id="SM00409">
    <property type="entry name" value="IG"/>
    <property type="match status" value="1"/>
</dbReference>
<dbReference type="InterPro" id="IPR013783">
    <property type="entry name" value="Ig-like_fold"/>
</dbReference>
<dbReference type="GeneTree" id="ENSGT01140000285364"/>
<evidence type="ECO:0000256" key="1">
    <source>
        <dbReference type="ARBA" id="ARBA00022729"/>
    </source>
</evidence>
<evidence type="ECO:0000256" key="5">
    <source>
        <dbReference type="ARBA" id="ARBA00043266"/>
    </source>
</evidence>
<dbReference type="GO" id="GO:0002250">
    <property type="term" value="P:adaptive immune response"/>
    <property type="evidence" value="ECO:0007669"/>
    <property type="project" value="UniProtKB-KW"/>
</dbReference>
<evidence type="ECO:0000256" key="4">
    <source>
        <dbReference type="ARBA" id="ARBA00023319"/>
    </source>
</evidence>
<keyword evidence="5" id="KW-0391">Immunity</keyword>
<name>A0A8C5B577_GADMO</name>
<dbReference type="OMA" id="MRTRIYP"/>
<dbReference type="PANTHER" id="PTHR19367:SF18">
    <property type="entry name" value="T CELL RECEPTOR ALPHA VARIABLE 16"/>
    <property type="match status" value="1"/>
</dbReference>
<reference evidence="8" key="1">
    <citation type="submission" date="2025-08" db="UniProtKB">
        <authorList>
            <consortium name="Ensembl"/>
        </authorList>
    </citation>
    <scope>IDENTIFICATION</scope>
</reference>
<keyword evidence="1 6" id="KW-0732">Signal</keyword>
<reference evidence="8" key="2">
    <citation type="submission" date="2025-09" db="UniProtKB">
        <authorList>
            <consortium name="Ensembl"/>
        </authorList>
    </citation>
    <scope>IDENTIFICATION</scope>
</reference>
<evidence type="ECO:0000256" key="6">
    <source>
        <dbReference type="SAM" id="SignalP"/>
    </source>
</evidence>
<dbReference type="PROSITE" id="PS50835">
    <property type="entry name" value="IG_LIKE"/>
    <property type="match status" value="1"/>
</dbReference>
<dbReference type="InterPro" id="IPR007110">
    <property type="entry name" value="Ig-like_dom"/>
</dbReference>